<evidence type="ECO:0000256" key="1">
    <source>
        <dbReference type="SAM" id="SignalP"/>
    </source>
</evidence>
<proteinExistence type="predicted"/>
<accession>A0ABT0NK97</accession>
<gene>
    <name evidence="2" type="ORF">E2N93_11505</name>
</gene>
<comment type="caution">
    <text evidence="2">The sequence shown here is derived from an EMBL/GenBank/DDBJ whole genome shotgun (WGS) entry which is preliminary data.</text>
</comment>
<protein>
    <recommendedName>
        <fullName evidence="4">DUF5626 domain-containing protein</fullName>
    </recommendedName>
</protein>
<keyword evidence="1" id="KW-0732">Signal</keyword>
<organism evidence="2 3">
    <name type="scientific">Ruminococcus bromii</name>
    <dbReference type="NCBI Taxonomy" id="40518"/>
    <lineage>
        <taxon>Bacteria</taxon>
        <taxon>Bacillati</taxon>
        <taxon>Bacillota</taxon>
        <taxon>Clostridia</taxon>
        <taxon>Eubacteriales</taxon>
        <taxon>Oscillospiraceae</taxon>
        <taxon>Ruminococcus</taxon>
    </lineage>
</organism>
<reference evidence="2 3" key="1">
    <citation type="submission" date="2019-03" db="EMBL/GenBank/DDBJ databases">
        <authorList>
            <person name="Molinero N."/>
            <person name="Sanchez B."/>
            <person name="Walker A."/>
            <person name="Duncan S."/>
            <person name="Delgado S."/>
            <person name="Margolles A."/>
        </authorList>
    </citation>
    <scope>NUCLEOTIDE SEQUENCE [LARGE SCALE GENOMIC DNA]</scope>
    <source>
        <strain evidence="2 3">IPLA60002</strain>
    </source>
</reference>
<feature type="signal peptide" evidence="1">
    <location>
        <begin position="1"/>
        <end position="28"/>
    </location>
</feature>
<dbReference type="Proteomes" id="UP001056693">
    <property type="component" value="Unassembled WGS sequence"/>
</dbReference>
<feature type="chain" id="PRO_5047174959" description="DUF5626 domain-containing protein" evidence="1">
    <location>
        <begin position="29"/>
        <end position="162"/>
    </location>
</feature>
<dbReference type="EMBL" id="SNUZ01000018">
    <property type="protein sequence ID" value="MCL3788601.1"/>
    <property type="molecule type" value="Genomic_DNA"/>
</dbReference>
<evidence type="ECO:0000313" key="3">
    <source>
        <dbReference type="Proteomes" id="UP001056693"/>
    </source>
</evidence>
<name>A0ABT0NK97_9FIRM</name>
<keyword evidence="3" id="KW-1185">Reference proteome</keyword>
<dbReference type="RefSeq" id="WP_249377415.1">
    <property type="nucleotide sequence ID" value="NZ_DAWCPR010000025.1"/>
</dbReference>
<sequence length="162" mass="17122">MNTVKKITLISLITAFMCCTIFCVPTSALLLNDEVTSIEYLDNGDRIETVISYKAPDKSSVTVNSSTKTATKTKYYKNSNGAVLWSVSIKGTFSYNGSSSKCTSCSHSTTAPSYAWSIKSASHSKSGNTATAKATATQKASTGTKDFSTSVTIKCSSNGTIS</sequence>
<evidence type="ECO:0008006" key="4">
    <source>
        <dbReference type="Google" id="ProtNLM"/>
    </source>
</evidence>
<evidence type="ECO:0000313" key="2">
    <source>
        <dbReference type="EMBL" id="MCL3788601.1"/>
    </source>
</evidence>